<reference evidence="1 2" key="1">
    <citation type="submission" date="2015-12" db="EMBL/GenBank/DDBJ databases">
        <title>The genome of Folsomia candida.</title>
        <authorList>
            <person name="Faddeeva A."/>
            <person name="Derks M.F."/>
            <person name="Anvar Y."/>
            <person name="Smit S."/>
            <person name="Van Straalen N."/>
            <person name="Roelofs D."/>
        </authorList>
    </citation>
    <scope>NUCLEOTIDE SEQUENCE [LARGE SCALE GENOMIC DNA]</scope>
    <source>
        <strain evidence="1 2">VU population</strain>
        <tissue evidence="1">Whole body</tissue>
    </source>
</reference>
<evidence type="ECO:0000313" key="1">
    <source>
        <dbReference type="EMBL" id="OXA49875.1"/>
    </source>
</evidence>
<sequence length="405" mass="47320">MAANLIPVPNRVFRAKYNTDADNWSIILPYVDHQKSHPHRRMLFFKCSLSPTFCPISHSWLPLESLKIARLVCRHWEEDVTPILRRKCAIKFRYYPDTTNPSMQFYRYVHEMPNVADWPNWKISFPSAKEDDQDNWSVKYVNDLNWFLHPRRGHHVKTLSLSGEICSDQDYCLYLDTVSHVKDTLEELCLDIDMTICDNDGPEKKYSTRHGLFFKVLKKLSLGLFTFSPEPVPLTATWMKTWADAITRVNSISMIGYDFLGSRFVQELQKTGTLRYQNLREIMLTYVGCIIKNVARLSLAFPPMVGRHGDGGIDYGRHLPKIRSIVMAPEIEDDGENCFWDTYSDLIDSLLPTEKGQNCKTLENFVILRKDVQLETRYRQAARLPGIFPNVRNEWMERLREQIDN</sequence>
<proteinExistence type="predicted"/>
<dbReference type="Proteomes" id="UP000198287">
    <property type="component" value="Unassembled WGS sequence"/>
</dbReference>
<dbReference type="OrthoDB" id="5422579at2759"/>
<gene>
    <name evidence="1" type="ORF">Fcan01_15925</name>
</gene>
<evidence type="ECO:0008006" key="3">
    <source>
        <dbReference type="Google" id="ProtNLM"/>
    </source>
</evidence>
<accession>A0A226DWK8</accession>
<keyword evidence="2" id="KW-1185">Reference proteome</keyword>
<comment type="caution">
    <text evidence="1">The sequence shown here is derived from an EMBL/GenBank/DDBJ whole genome shotgun (WGS) entry which is preliminary data.</text>
</comment>
<dbReference type="AlphaFoldDB" id="A0A226DWK8"/>
<protein>
    <recommendedName>
        <fullName evidence="3">F-box domain-containing protein</fullName>
    </recommendedName>
</protein>
<organism evidence="1 2">
    <name type="scientific">Folsomia candida</name>
    <name type="common">Springtail</name>
    <dbReference type="NCBI Taxonomy" id="158441"/>
    <lineage>
        <taxon>Eukaryota</taxon>
        <taxon>Metazoa</taxon>
        <taxon>Ecdysozoa</taxon>
        <taxon>Arthropoda</taxon>
        <taxon>Hexapoda</taxon>
        <taxon>Collembola</taxon>
        <taxon>Entomobryomorpha</taxon>
        <taxon>Isotomoidea</taxon>
        <taxon>Isotomidae</taxon>
        <taxon>Proisotominae</taxon>
        <taxon>Folsomia</taxon>
    </lineage>
</organism>
<name>A0A226DWK8_FOLCA</name>
<evidence type="ECO:0000313" key="2">
    <source>
        <dbReference type="Proteomes" id="UP000198287"/>
    </source>
</evidence>
<dbReference type="EMBL" id="LNIX01000010">
    <property type="protein sequence ID" value="OXA49875.1"/>
    <property type="molecule type" value="Genomic_DNA"/>
</dbReference>